<keyword evidence="3" id="KW-1185">Reference proteome</keyword>
<feature type="compositionally biased region" description="Basic and acidic residues" evidence="1">
    <location>
        <begin position="247"/>
        <end position="265"/>
    </location>
</feature>
<comment type="caution">
    <text evidence="2">The sequence shown here is derived from an EMBL/GenBank/DDBJ whole genome shotgun (WGS) entry which is preliminary data.</text>
</comment>
<protein>
    <submittedName>
        <fullName evidence="2">Uncharacterized protein</fullName>
    </submittedName>
</protein>
<feature type="compositionally biased region" description="Basic and acidic residues" evidence="1">
    <location>
        <begin position="1"/>
        <end position="15"/>
    </location>
</feature>
<feature type="region of interest" description="Disordered" evidence="1">
    <location>
        <begin position="298"/>
        <end position="361"/>
    </location>
</feature>
<accession>A0A4S8RA10</accession>
<gene>
    <name evidence="2" type="ORF">BGAL_0018g00340</name>
</gene>
<dbReference type="AlphaFoldDB" id="A0A4S8RA10"/>
<dbReference type="InterPro" id="IPR053221">
    <property type="entry name" value="Burnettramic_acid_biosynth"/>
</dbReference>
<organism evidence="2 3">
    <name type="scientific">Botrytis galanthina</name>
    <dbReference type="NCBI Taxonomy" id="278940"/>
    <lineage>
        <taxon>Eukaryota</taxon>
        <taxon>Fungi</taxon>
        <taxon>Dikarya</taxon>
        <taxon>Ascomycota</taxon>
        <taxon>Pezizomycotina</taxon>
        <taxon>Leotiomycetes</taxon>
        <taxon>Helotiales</taxon>
        <taxon>Sclerotiniaceae</taxon>
        <taxon>Botrytis</taxon>
    </lineage>
</organism>
<name>A0A4S8RA10_9HELO</name>
<evidence type="ECO:0000256" key="1">
    <source>
        <dbReference type="SAM" id="MobiDB-lite"/>
    </source>
</evidence>
<evidence type="ECO:0000313" key="3">
    <source>
        <dbReference type="Proteomes" id="UP000308671"/>
    </source>
</evidence>
<evidence type="ECO:0000313" key="2">
    <source>
        <dbReference type="EMBL" id="THV54878.1"/>
    </source>
</evidence>
<feature type="region of interest" description="Disordered" evidence="1">
    <location>
        <begin position="43"/>
        <end position="63"/>
    </location>
</feature>
<proteinExistence type="predicted"/>
<sequence length="380" mass="43231">MAHLEEKIPYEDNLHTTHNQHGNPYSSYNTTSTILSDNEILSQTQESTHRSPPPDYSHPKLPRPIAVPQIVPGIGKPFARIYAPALSDYNLNSQDFVEFIDNLNVVASENPPVQITDLVGDALDTISYHWAQLTESGVQIPTHLGSAAVTKSRTDTYMQNANAKLFAPRGLKASIATMEAMAALLQLLPDTLRSITVTDENTSATVLERRMSAVRPYVMETTLDVPPPAAQTNEMAQMSAAQVERQIFRNDNRARREGDKITAKSDKRKNKAQRKIEKVEREMRRLDFGIERSQRELGDLRSREPDKKVDRTERKLEKERRKLEDAKGKLDFTRGEKNEGVSDGGREERREVEDSRSKDRKAYKEVRRSKKILWILIENL</sequence>
<dbReference type="PANTHER" id="PTHR38887">
    <property type="entry name" value="CHROMOSOME 21, WHOLE GENOME SHOTGUN SEQUENCE"/>
    <property type="match status" value="1"/>
</dbReference>
<feature type="region of interest" description="Disordered" evidence="1">
    <location>
        <begin position="1"/>
        <end position="31"/>
    </location>
</feature>
<dbReference type="OrthoDB" id="3068835at2759"/>
<feature type="compositionally biased region" description="Polar residues" evidence="1">
    <location>
        <begin position="16"/>
        <end position="31"/>
    </location>
</feature>
<dbReference type="PANTHER" id="PTHR38887:SF1">
    <property type="entry name" value="RAS MODIFICATION PROTEIN ERF4"/>
    <property type="match status" value="1"/>
</dbReference>
<dbReference type="EMBL" id="PQXL01000018">
    <property type="protein sequence ID" value="THV54878.1"/>
    <property type="molecule type" value="Genomic_DNA"/>
</dbReference>
<dbReference type="Proteomes" id="UP000308671">
    <property type="component" value="Unassembled WGS sequence"/>
</dbReference>
<feature type="region of interest" description="Disordered" evidence="1">
    <location>
        <begin position="247"/>
        <end position="276"/>
    </location>
</feature>
<reference evidence="2 3" key="1">
    <citation type="submission" date="2017-12" db="EMBL/GenBank/DDBJ databases">
        <title>Comparative genomics of Botrytis spp.</title>
        <authorList>
            <person name="Valero-Jimenez C.A."/>
            <person name="Tapia P."/>
            <person name="Veloso J."/>
            <person name="Silva-Moreno E."/>
            <person name="Staats M."/>
            <person name="Valdes J.H."/>
            <person name="Van Kan J.A.L."/>
        </authorList>
    </citation>
    <scope>NUCLEOTIDE SEQUENCE [LARGE SCALE GENOMIC DNA]</scope>
    <source>
        <strain evidence="2 3">MUCL435</strain>
    </source>
</reference>